<dbReference type="Proteomes" id="UP001519271">
    <property type="component" value="Unassembled WGS sequence"/>
</dbReference>
<reference evidence="1 2" key="1">
    <citation type="submission" date="2021-03" db="EMBL/GenBank/DDBJ databases">
        <title>Genomic Encyclopedia of Type Strains, Phase IV (KMG-IV): sequencing the most valuable type-strain genomes for metagenomic binning, comparative biology and taxonomic classification.</title>
        <authorList>
            <person name="Goeker M."/>
        </authorList>
    </citation>
    <scope>NUCLEOTIDE SEQUENCE [LARGE SCALE GENOMIC DNA]</scope>
    <source>
        <strain evidence="1 2">DSM 6139</strain>
    </source>
</reference>
<name>A0ABS4G734_9CLOT</name>
<evidence type="ECO:0000313" key="2">
    <source>
        <dbReference type="Proteomes" id="UP001519271"/>
    </source>
</evidence>
<proteinExistence type="predicted"/>
<keyword evidence="2" id="KW-1185">Reference proteome</keyword>
<dbReference type="EMBL" id="JAGGKC010000026">
    <property type="protein sequence ID" value="MBP1920252.1"/>
    <property type="molecule type" value="Genomic_DNA"/>
</dbReference>
<organism evidence="1 2">
    <name type="scientific">Youngiibacter multivorans</name>
    <dbReference type="NCBI Taxonomy" id="937251"/>
    <lineage>
        <taxon>Bacteria</taxon>
        <taxon>Bacillati</taxon>
        <taxon>Bacillota</taxon>
        <taxon>Clostridia</taxon>
        <taxon>Eubacteriales</taxon>
        <taxon>Clostridiaceae</taxon>
        <taxon>Youngiibacter</taxon>
    </lineage>
</organism>
<accession>A0ABS4G734</accession>
<evidence type="ECO:0000313" key="1">
    <source>
        <dbReference type="EMBL" id="MBP1920252.1"/>
    </source>
</evidence>
<gene>
    <name evidence="1" type="ORF">J2Z34_002763</name>
</gene>
<sequence>MCDIDYLLNSNEPWTVYRTMEDILGMGTDDPDAKAARKRMVHDPLVRGLVEELSGWPGEVLSSHKSAGQAYHRLSFLAEIGMDKEDPGMKEIVDKVALYIHPDGIPRLPSLIPERYGGTGEVKEAWALCDAPTTLYSLARIVSPEDKLVRAGFMKLLAIARTSGWPCTVSEELGGFRGPGRKDDPCPYATIIMLKLISAFDDYKDSDEAKNGVECILDLWENSRVKHPYIFYMGDDFRKLKAPFVWYDIMNVADILSRFEFARKDQRLLEMVDLIRSKRGEDGRYRPESEWKAWKGWDFGQKKGPSSWIEFLVCRIEKRMEGLA</sequence>
<comment type="caution">
    <text evidence="1">The sequence shown here is derived from an EMBL/GenBank/DDBJ whole genome shotgun (WGS) entry which is preliminary data.</text>
</comment>
<dbReference type="RefSeq" id="WP_209460431.1">
    <property type="nucleotide sequence ID" value="NZ_JAGGKC010000026.1"/>
</dbReference>
<protein>
    <submittedName>
        <fullName evidence="1">Uncharacterized protein</fullName>
    </submittedName>
</protein>